<feature type="transmembrane region" description="Helical" evidence="7">
    <location>
        <begin position="173"/>
        <end position="194"/>
    </location>
</feature>
<sequence>MIEDNATKYKKSVLRLSLFLGELMLSNGAETYRVEDSIVRVCRSRGFNHVTVFTSPTVIIISDERFDGFTFMKTIKSRSINLNKISLLNNFSREFVTNNELSVEEAMRELKIISSVNPYPSWVVSVATGLASASFGYLLGGTSMLDFSFTFIISIFAMYVYGKIMKLSGIPAFSTMIASLIISVSGVLLTEIGILDTPRMLIVGSIMPLLPGMSFIKGIRDLISGDLISGVARAFDAGMTAVSIAAGVGFVLDIWFRIGGSL</sequence>
<accession>A0A371J8Q3</accession>
<feature type="transmembrane region" description="Helical" evidence="7">
    <location>
        <begin position="237"/>
        <end position="258"/>
    </location>
</feature>
<reference evidence="9 10" key="1">
    <citation type="journal article" date="2017" name="Genome Announc.">
        <title>Draft Genome Sequence of Romboutsia weinsteinii sp. nov. Strain CCRI-19649(T) Isolated from Surface Water.</title>
        <authorList>
            <person name="Maheux A.F."/>
            <person name="Boudreau D.K."/>
            <person name="Berube E."/>
            <person name="Boissinot M."/>
            <person name="Cantin P."/>
            <person name="Raymond F."/>
            <person name="Corbeil J."/>
            <person name="Omar R.F."/>
            <person name="Bergeron M.G."/>
        </authorList>
    </citation>
    <scope>NUCLEOTIDE SEQUENCE [LARGE SCALE GENOMIC DNA]</scope>
    <source>
        <strain evidence="9 10">CCRI-19649</strain>
    </source>
</reference>
<dbReference type="EMBL" id="NOJY02000003">
    <property type="protein sequence ID" value="RDY29114.1"/>
    <property type="molecule type" value="Genomic_DNA"/>
</dbReference>
<keyword evidence="5 7" id="KW-0472">Membrane</keyword>
<keyword evidence="3 7" id="KW-0812">Transmembrane</keyword>
<dbReference type="Proteomes" id="UP000215694">
    <property type="component" value="Unassembled WGS sequence"/>
</dbReference>
<dbReference type="OrthoDB" id="9813917at2"/>
<evidence type="ECO:0000256" key="6">
    <source>
        <dbReference type="ARBA" id="ARBA00034125"/>
    </source>
</evidence>
<evidence type="ECO:0000256" key="7">
    <source>
        <dbReference type="SAM" id="Phobius"/>
    </source>
</evidence>
<dbReference type="GO" id="GO:0022857">
    <property type="term" value="F:transmembrane transporter activity"/>
    <property type="evidence" value="ECO:0007669"/>
    <property type="project" value="InterPro"/>
</dbReference>
<dbReference type="RefSeq" id="WP_094367892.1">
    <property type="nucleotide sequence ID" value="NZ_NOJY02000003.1"/>
</dbReference>
<feature type="transmembrane region" description="Helical" evidence="7">
    <location>
        <begin position="144"/>
        <end position="161"/>
    </location>
</feature>
<comment type="caution">
    <text evidence="9">The sequence shown here is derived from an EMBL/GenBank/DDBJ whole genome shotgun (WGS) entry which is preliminary data.</text>
</comment>
<keyword evidence="2" id="KW-1003">Cell membrane</keyword>
<feature type="domain" description="Threonine/serine exporter-like N-terminal" evidence="8">
    <location>
        <begin position="16"/>
        <end position="254"/>
    </location>
</feature>
<evidence type="ECO:0000259" key="8">
    <source>
        <dbReference type="Pfam" id="PF06738"/>
    </source>
</evidence>
<gene>
    <name evidence="9" type="ORF">CHL78_002070</name>
</gene>
<organism evidence="9 10">
    <name type="scientific">Romboutsia weinsteinii</name>
    <dbReference type="NCBI Taxonomy" id="2020949"/>
    <lineage>
        <taxon>Bacteria</taxon>
        <taxon>Bacillati</taxon>
        <taxon>Bacillota</taxon>
        <taxon>Clostridia</taxon>
        <taxon>Peptostreptococcales</taxon>
        <taxon>Peptostreptococcaceae</taxon>
        <taxon>Romboutsia</taxon>
    </lineage>
</organism>
<dbReference type="AlphaFoldDB" id="A0A371J8Q3"/>
<feature type="transmembrane region" description="Helical" evidence="7">
    <location>
        <begin position="200"/>
        <end position="216"/>
    </location>
</feature>
<evidence type="ECO:0000313" key="10">
    <source>
        <dbReference type="Proteomes" id="UP000215694"/>
    </source>
</evidence>
<dbReference type="PANTHER" id="PTHR34390">
    <property type="entry name" value="UPF0442 PROTEIN YJJB-RELATED"/>
    <property type="match status" value="1"/>
</dbReference>
<evidence type="ECO:0000256" key="5">
    <source>
        <dbReference type="ARBA" id="ARBA00023136"/>
    </source>
</evidence>
<proteinExistence type="inferred from homology"/>
<keyword evidence="10" id="KW-1185">Reference proteome</keyword>
<evidence type="ECO:0000256" key="4">
    <source>
        <dbReference type="ARBA" id="ARBA00022989"/>
    </source>
</evidence>
<evidence type="ECO:0000256" key="2">
    <source>
        <dbReference type="ARBA" id="ARBA00022475"/>
    </source>
</evidence>
<dbReference type="InterPro" id="IPR010619">
    <property type="entry name" value="ThrE-like_N"/>
</dbReference>
<dbReference type="InterPro" id="IPR050539">
    <property type="entry name" value="ThrE_Dicarb/AminoAcid_Exp"/>
</dbReference>
<protein>
    <submittedName>
        <fullName evidence="9">Threonine/serine exporter</fullName>
    </submittedName>
</protein>
<keyword evidence="4 7" id="KW-1133">Transmembrane helix</keyword>
<dbReference type="PANTHER" id="PTHR34390:SF2">
    <property type="entry name" value="SUCCINATE TRANSPORTER SUBUNIT YJJP-RELATED"/>
    <property type="match status" value="1"/>
</dbReference>
<dbReference type="Pfam" id="PF06738">
    <property type="entry name" value="ThrE"/>
    <property type="match status" value="1"/>
</dbReference>
<evidence type="ECO:0000256" key="1">
    <source>
        <dbReference type="ARBA" id="ARBA00004651"/>
    </source>
</evidence>
<dbReference type="GO" id="GO:0015744">
    <property type="term" value="P:succinate transport"/>
    <property type="evidence" value="ECO:0007669"/>
    <property type="project" value="TreeGrafter"/>
</dbReference>
<name>A0A371J8Q3_9FIRM</name>
<evidence type="ECO:0000256" key="3">
    <source>
        <dbReference type="ARBA" id="ARBA00022692"/>
    </source>
</evidence>
<dbReference type="GO" id="GO:0005886">
    <property type="term" value="C:plasma membrane"/>
    <property type="evidence" value="ECO:0007669"/>
    <property type="project" value="UniProtKB-SubCell"/>
</dbReference>
<comment type="similarity">
    <text evidence="6">Belongs to the ThrE exporter (TC 2.A.79) family.</text>
</comment>
<comment type="subcellular location">
    <subcellularLocation>
        <location evidence="1">Cell membrane</location>
        <topology evidence="1">Multi-pass membrane protein</topology>
    </subcellularLocation>
</comment>
<evidence type="ECO:0000313" key="9">
    <source>
        <dbReference type="EMBL" id="RDY29114.1"/>
    </source>
</evidence>